<dbReference type="RefSeq" id="WP_245795940.1">
    <property type="nucleotide sequence ID" value="NZ_FONG01000005.1"/>
</dbReference>
<keyword evidence="2" id="KW-1185">Reference proteome</keyword>
<dbReference type="EMBL" id="FONG01000005">
    <property type="protein sequence ID" value="SFE75583.1"/>
    <property type="molecule type" value="Genomic_DNA"/>
</dbReference>
<organism evidence="1 2">
    <name type="scientific">Actinacidiphila alni</name>
    <dbReference type="NCBI Taxonomy" id="380248"/>
    <lineage>
        <taxon>Bacteria</taxon>
        <taxon>Bacillati</taxon>
        <taxon>Actinomycetota</taxon>
        <taxon>Actinomycetes</taxon>
        <taxon>Kitasatosporales</taxon>
        <taxon>Streptomycetaceae</taxon>
        <taxon>Actinacidiphila</taxon>
    </lineage>
</organism>
<proteinExistence type="predicted"/>
<dbReference type="STRING" id="380248.SAMN05216251_10582"/>
<reference evidence="1 2" key="1">
    <citation type="submission" date="2016-10" db="EMBL/GenBank/DDBJ databases">
        <authorList>
            <person name="de Groot N.N."/>
        </authorList>
    </citation>
    <scope>NUCLEOTIDE SEQUENCE [LARGE SCALE GENOMIC DNA]</scope>
    <source>
        <strain evidence="1 2">CGMCC 4.3510</strain>
    </source>
</reference>
<sequence length="112" mass="12521">MTGPGGLTEVAVGSYNILHATTTCPRNGETGPVEIEFTFGRLDFRDYRVGDILDWGTKGLREPKQRPVGGDYDNEGYVECPVCHKDYWVWITVRADVITDVRVDPTRPGHIP</sequence>
<gene>
    <name evidence="1" type="ORF">SAMN05216251_10582</name>
</gene>
<dbReference type="AlphaFoldDB" id="A0A1I2D689"/>
<accession>A0A1I2D689</accession>
<evidence type="ECO:0000313" key="2">
    <source>
        <dbReference type="Proteomes" id="UP000199323"/>
    </source>
</evidence>
<name>A0A1I2D689_9ACTN</name>
<protein>
    <submittedName>
        <fullName evidence="1">Uncharacterized protein</fullName>
    </submittedName>
</protein>
<evidence type="ECO:0000313" key="1">
    <source>
        <dbReference type="EMBL" id="SFE75583.1"/>
    </source>
</evidence>
<dbReference type="Proteomes" id="UP000199323">
    <property type="component" value="Unassembled WGS sequence"/>
</dbReference>